<evidence type="ECO:0000256" key="1">
    <source>
        <dbReference type="ARBA" id="ARBA00004613"/>
    </source>
</evidence>
<dbReference type="PANTHER" id="PTHR10199:SF110">
    <property type="entry name" value="TSP C-TERMINAL DOMAIN-CONTAINING PROTEIN"/>
    <property type="match status" value="1"/>
</dbReference>
<dbReference type="Proteomes" id="UP000006201">
    <property type="component" value="Unassembled WGS sequence"/>
</dbReference>
<dbReference type="PANTHER" id="PTHR10199">
    <property type="entry name" value="THROMBOSPONDIN"/>
    <property type="match status" value="1"/>
</dbReference>
<dbReference type="InterPro" id="IPR028974">
    <property type="entry name" value="TSP_type-3_rpt"/>
</dbReference>
<dbReference type="Gene3D" id="4.10.1080.10">
    <property type="entry name" value="TSP type-3 repeat"/>
    <property type="match status" value="3"/>
</dbReference>
<feature type="compositionally biased region" description="Low complexity" evidence="5">
    <location>
        <begin position="1310"/>
        <end position="1323"/>
    </location>
</feature>
<dbReference type="InterPro" id="IPR002372">
    <property type="entry name" value="PQQ_rpt_dom"/>
</dbReference>
<dbReference type="InterPro" id="IPR059100">
    <property type="entry name" value="TSP3_bac"/>
</dbReference>
<dbReference type="RefSeq" id="WP_009838535.1">
    <property type="nucleotide sequence ID" value="NZ_AAOH01000006.1"/>
</dbReference>
<feature type="domain" description="Pyrrolo-quinoline quinone repeat" evidence="6">
    <location>
        <begin position="1710"/>
        <end position="1894"/>
    </location>
</feature>
<dbReference type="SUPFAM" id="SSF50998">
    <property type="entry name" value="Quinoprotein alcohol dehydrogenase-like"/>
    <property type="match status" value="1"/>
</dbReference>
<dbReference type="HOGENOM" id="CLU_235680_0_0_6"/>
<feature type="compositionally biased region" description="Acidic residues" evidence="5">
    <location>
        <begin position="532"/>
        <end position="545"/>
    </location>
</feature>
<evidence type="ECO:0000256" key="2">
    <source>
        <dbReference type="ARBA" id="ARBA00022525"/>
    </source>
</evidence>
<evidence type="ECO:0000313" key="7">
    <source>
        <dbReference type="EMBL" id="EAR27273.1"/>
    </source>
</evidence>
<feature type="region of interest" description="Disordered" evidence="5">
    <location>
        <begin position="331"/>
        <end position="545"/>
    </location>
</feature>
<keyword evidence="2" id="KW-0964">Secreted</keyword>
<feature type="compositionally biased region" description="Acidic residues" evidence="5">
    <location>
        <begin position="439"/>
        <end position="454"/>
    </location>
</feature>
<dbReference type="PROSITE" id="PS51257">
    <property type="entry name" value="PROKAR_LIPOPROTEIN"/>
    <property type="match status" value="1"/>
</dbReference>
<comment type="subcellular location">
    <subcellularLocation>
        <location evidence="1">Secreted</location>
    </subcellularLocation>
</comment>
<name>A4CCI0_9GAMM</name>
<evidence type="ECO:0000256" key="4">
    <source>
        <dbReference type="ARBA" id="ARBA00022837"/>
    </source>
</evidence>
<comment type="caution">
    <text evidence="7">The sequence shown here is derived from an EMBL/GenBank/DDBJ whole genome shotgun (WGS) entry which is preliminary data.</text>
</comment>
<accession>A4CCI0</accession>
<dbReference type="GO" id="GO:0005509">
    <property type="term" value="F:calcium ion binding"/>
    <property type="evidence" value="ECO:0007669"/>
    <property type="project" value="InterPro"/>
</dbReference>
<keyword evidence="4" id="KW-0106">Calcium</keyword>
<dbReference type="Pfam" id="PF18884">
    <property type="entry name" value="TSP3_bac"/>
    <property type="match status" value="3"/>
</dbReference>
<organism evidence="7 8">
    <name type="scientific">Pseudoalteromonas tunicata D2</name>
    <dbReference type="NCBI Taxonomy" id="87626"/>
    <lineage>
        <taxon>Bacteria</taxon>
        <taxon>Pseudomonadati</taxon>
        <taxon>Pseudomonadota</taxon>
        <taxon>Gammaproteobacteria</taxon>
        <taxon>Alteromonadales</taxon>
        <taxon>Pseudoalteromonadaceae</taxon>
        <taxon>Pseudoalteromonas</taxon>
    </lineage>
</organism>
<sequence length="1907" mass="209598">MNFAHRILPVILSAVFLQGCGGSSDKSAPPTPPPTPPVVKNFAINGYAIKGPLQHATVNVFALDSTKADFKGRLITSGSTNELAAFSNIQVSEPLSDFYLIEVLSNDKTIDITTGQQPVLPQLYSILRAEQLTASTAINATPLTTVISQLANQYALKGNAVDEALLKATELVGAKLNFGLATTNNPFTDVPLLSSASSDLTALLSHRVQSEAIAALLEFISTNAGVNVSKSLQLVIADYSGQLSQFDAQLVSRYQAAIEQAPIPHLVVTHSDKDGDSTTQDPFSLNDIKSLLVQEQILLNSGLDTSVLSDLIGNFTPKTLGLDTDTDGFPNQIDLDDDNDGVFDEDDAFPLDSTETIDTDNDGIGNNADTDDDNDGVLDADDAFPLDATESVDTDLDGIGNNADTDDDNDGVPDSNDVFPLNATESVDTDLDGIGNNADTDDDNDGVLDADDAFPLDASESKDSDNDGVGDNADAFPNDGTETLDTDKDGIGNNADTDDDNDGVPDDEDDLPLDPTETVDTDKDGIGNKADTDDDNDGTLDIDDSYPLDNNCYLNTDGEAGSCYLTLLGNNPSHIIQARDDEYFYSLNYRTDDPATSFSRILLQNKTNQHFSVIHQSEYVLANLVYHAGHNKVYFTEKTADLAQMIYSVDESYQVLPFHEVIFEDIYYPDYKAPPYIESLVSSGPLLAVNKWIVPSYSSFFEWQVLQNEDNYYPMGGYALLSKNAQIVAKSYDGKKADPYPSYERFVPSPIDSQSVYSVTGKGFGGVHRENSAINRYVVLVDNDNVQIKAALSIDESFVEYGLLNMCIPPFPIQISDDGKELTNLIDGKIFSAGTLVQQGRYKHKFTDNILGSRIISSDSNATIVAISGYCGKADIHKIDKQGRVIAKKNFGDDYISLASAKGDSVSVVYHSKGRYFFEEFEFTSDSDLDGILNEEDAFPLDAAASVDTDQDGYPDYWNADKSQADSTTRLKLDEFPTEYLCWHSTQGTNGVCDYAKSSYGDPHYGAPNEIVSAGDRVYLLYSKVILVWSLAEQRFLTPIYFKSDAPFSFKVAHIAYSDTLQRLYLASELGEINYIDVSNPEAQLVAFYQFNTPVNAMKMLNNTLAVETSALQLLNVDAVLTNPKVKPRISLSLSTWSAKNHTLYLDAKHFIIIEPQSGAIIEDKSIGFKKPYDSPYLPGLYTAFNYLVNSNAEKFSLTSGQALGKLSEEFKRKLKQSISISNRLFAVEVQDYAARLVSWDELTETFIVQSTWKKKTTLVPYLNSLVIVSYNSKTNTLDFDYQFSTDADNDGLPAWWELQYQLNDSDASDALQDNDNDGLNNLAEFKQGTHPALADTDSDGLNDGNELQYAASPLLADTDYDGLTDEQEINQYQTQANSSDSDNDGLSDFAEVTLHFSNPNNADSDGDGMSDGYEITHQLDVNANDAGQDLDADGLSNKEEAVLGTSPRLADTDGDGLSDYDEIKTYLTSAVLFDTDGDRLGDGWELNNQFNPLDSQDGHADADADGFSNAQEFYLNTDLLDGTDVPQQLPWAMYGANANKTNFTLQYIDTTKVRPLWQQSFFRDVRTDIRQLLVQDNNVYAMVHDYNRSRHDNSFGSLYVLDAVTGNELRSKKESYLLTLPILHNDKLFYTNDSLSYGPWGPIPPSRVFNIEDLSGVREFSHNTGSYISKSPNESTVIAYKNQVRITGYSWEVVYNTDTQALTGESDDIDKSLESKLQVVANDTVIVTEKNTMKGYHYLTHELLFDVALNDPIKLVTHSRDQALIIQTDKQLLRFNLNTLSTGWVINDFKVSDFDPPRSLSHAMGYIYAYKDDFLVQIDELSGQVMWQVDVSANSSNIVNASDNSSNIVVGLNKVIVASRTETFIIDINDQSVVTLPSGGDLLALDNGVLFIAKGSLLTAYAVNDL</sequence>
<keyword evidence="3" id="KW-0732">Signal</keyword>
<reference evidence="7 8" key="1">
    <citation type="submission" date="2006-02" db="EMBL/GenBank/DDBJ databases">
        <authorList>
            <person name="Moran M.A."/>
            <person name="Kjelleberg S."/>
            <person name="Egan S."/>
            <person name="Saunders N."/>
            <person name="Thomas T."/>
            <person name="Ferriera S."/>
            <person name="Johnson J."/>
            <person name="Kravitz S."/>
            <person name="Halpern A."/>
            <person name="Remington K."/>
            <person name="Beeson K."/>
            <person name="Tran B."/>
            <person name="Rogers Y.-H."/>
            <person name="Friedman R."/>
            <person name="Venter J.C."/>
        </authorList>
    </citation>
    <scope>NUCLEOTIDE SEQUENCE [LARGE SCALE GENOMIC DNA]</scope>
    <source>
        <strain evidence="7 8">D2</strain>
    </source>
</reference>
<dbReference type="EMBL" id="AAOH01000006">
    <property type="protein sequence ID" value="EAR27273.1"/>
    <property type="molecule type" value="Genomic_DNA"/>
</dbReference>
<dbReference type="SUPFAM" id="SSF103647">
    <property type="entry name" value="TSP type-3 repeat"/>
    <property type="match status" value="5"/>
</dbReference>
<dbReference type="eggNOG" id="COG5183">
    <property type="taxonomic scope" value="Bacteria"/>
</dbReference>
<dbReference type="STRING" id="87626.PTD2_14577"/>
<evidence type="ECO:0000259" key="6">
    <source>
        <dbReference type="Pfam" id="PF13360"/>
    </source>
</evidence>
<evidence type="ECO:0000256" key="3">
    <source>
        <dbReference type="ARBA" id="ARBA00022729"/>
    </source>
</evidence>
<evidence type="ECO:0000313" key="8">
    <source>
        <dbReference type="Proteomes" id="UP000006201"/>
    </source>
</evidence>
<feature type="compositionally biased region" description="Acidic residues" evidence="5">
    <location>
        <begin position="369"/>
        <end position="396"/>
    </location>
</feature>
<dbReference type="eggNOG" id="COG3266">
    <property type="taxonomic scope" value="Bacteria"/>
</dbReference>
<dbReference type="Pfam" id="PF13360">
    <property type="entry name" value="PQQ_2"/>
    <property type="match status" value="1"/>
</dbReference>
<dbReference type="OrthoDB" id="9785394at2"/>
<feature type="compositionally biased region" description="Acidic residues" evidence="5">
    <location>
        <begin position="496"/>
        <end position="512"/>
    </location>
</feature>
<keyword evidence="8" id="KW-1185">Reference proteome</keyword>
<feature type="region of interest" description="Disordered" evidence="5">
    <location>
        <begin position="1308"/>
        <end position="1346"/>
    </location>
</feature>
<feature type="compositionally biased region" description="Acidic residues" evidence="5">
    <location>
        <begin position="334"/>
        <end position="361"/>
    </location>
</feature>
<protein>
    <submittedName>
        <fullName evidence="7">Predicted calcium-binding protein</fullName>
    </submittedName>
</protein>
<dbReference type="InterPro" id="IPR011047">
    <property type="entry name" value="Quinoprotein_ADH-like_sf"/>
</dbReference>
<proteinExistence type="predicted"/>
<evidence type="ECO:0000256" key="5">
    <source>
        <dbReference type="SAM" id="MobiDB-lite"/>
    </source>
</evidence>
<gene>
    <name evidence="7" type="ORF">PTD2_14577</name>
</gene>